<evidence type="ECO:0000313" key="2">
    <source>
        <dbReference type="Proteomes" id="UP000039046"/>
    </source>
</evidence>
<dbReference type="Proteomes" id="UP000039046">
    <property type="component" value="Unassembled WGS sequence"/>
</dbReference>
<reference evidence="1 2" key="1">
    <citation type="journal article" date="2015" name="Genome Announc.">
        <title>Draft Genome Sequence and Gene Annotation of the Entomopathogenic Fungus Verticillium hemipterigenum.</title>
        <authorList>
            <person name="Horn F."/>
            <person name="Habel A."/>
            <person name="Scharf D.H."/>
            <person name="Dworschak J."/>
            <person name="Brakhage A.A."/>
            <person name="Guthke R."/>
            <person name="Hertweck C."/>
            <person name="Linde J."/>
        </authorList>
    </citation>
    <scope>NUCLEOTIDE SEQUENCE [LARGE SCALE GENOMIC DNA]</scope>
</reference>
<organism evidence="1 2">
    <name type="scientific">[Torrubiella] hemipterigena</name>
    <dbReference type="NCBI Taxonomy" id="1531966"/>
    <lineage>
        <taxon>Eukaryota</taxon>
        <taxon>Fungi</taxon>
        <taxon>Dikarya</taxon>
        <taxon>Ascomycota</taxon>
        <taxon>Pezizomycotina</taxon>
        <taxon>Sordariomycetes</taxon>
        <taxon>Hypocreomycetidae</taxon>
        <taxon>Hypocreales</taxon>
        <taxon>Clavicipitaceae</taxon>
        <taxon>Clavicipitaceae incertae sedis</taxon>
        <taxon>'Torrubiella' clade</taxon>
    </lineage>
</organism>
<dbReference type="EMBL" id="CDHN01000002">
    <property type="protein sequence ID" value="CEJ87538.1"/>
    <property type="molecule type" value="Genomic_DNA"/>
</dbReference>
<name>A0A0A1TEA5_9HYPO</name>
<gene>
    <name evidence="1" type="ORF">VHEMI04447</name>
</gene>
<dbReference type="HOGENOM" id="CLU_2456339_0_0_1"/>
<sequence>MASHGPNTITTIASHSLSRSRSLHYSQQILKNTLNTAYFPVSNFSVGTGETCPIWLATAQQKEPGCSLLEKWAVPVLPDDPNGRLFSVN</sequence>
<keyword evidence="2" id="KW-1185">Reference proteome</keyword>
<evidence type="ECO:0000313" key="1">
    <source>
        <dbReference type="EMBL" id="CEJ87538.1"/>
    </source>
</evidence>
<proteinExistence type="predicted"/>
<accession>A0A0A1TEA5</accession>
<dbReference type="AlphaFoldDB" id="A0A0A1TEA5"/>
<protein>
    <submittedName>
        <fullName evidence="1">Uncharacterized protein</fullName>
    </submittedName>
</protein>